<reference evidence="2 3" key="1">
    <citation type="submission" date="2019-11" db="EMBL/GenBank/DDBJ databases">
        <title>Draft genome sequence of Blautia luti DSM 14534T, isolated from human stool.</title>
        <authorList>
            <person name="Ortiz R."/>
            <person name="Melis-Arcos F."/>
            <person name="Covarrubias P."/>
            <person name="Cardenas J.P."/>
            <person name="Perez-Donoso J."/>
            <person name="Almonacid D."/>
        </authorList>
    </citation>
    <scope>NUCLEOTIDE SEQUENCE [LARGE SCALE GENOMIC DNA]</scope>
    <source>
        <strain evidence="2 3">DSM 14534</strain>
    </source>
</reference>
<name>A0A844GKC6_9FIRM</name>
<comment type="caution">
    <text evidence="2">The sequence shown here is derived from an EMBL/GenBank/DDBJ whole genome shotgun (WGS) entry which is preliminary data.</text>
</comment>
<dbReference type="Pfam" id="PF13280">
    <property type="entry name" value="WYL"/>
    <property type="match status" value="1"/>
</dbReference>
<accession>A0A844GKC6</accession>
<sequence length="150" mass="17447">MCNRPKTENETVYYNVDYIHTAIYENKQIKFHYAEWTVKKKLKLKKNGAFYVISLWALTWDDENYYLVAYDASAGIIKHYRVDKMRDTEILESDRKGEESFKKLVSVSSQFFGWLTGVGSGMRIVGPGFFGGTKPCYKKNCILRGGFYKC</sequence>
<evidence type="ECO:0000313" key="2">
    <source>
        <dbReference type="EMBL" id="MTD62623.1"/>
    </source>
</evidence>
<evidence type="ECO:0000259" key="1">
    <source>
        <dbReference type="Pfam" id="PF13280"/>
    </source>
</evidence>
<proteinExistence type="predicted"/>
<evidence type="ECO:0000313" key="3">
    <source>
        <dbReference type="Proteomes" id="UP000437824"/>
    </source>
</evidence>
<organism evidence="2 3">
    <name type="scientific">Blautia luti DSM 14534 = JCM 17040</name>
    <dbReference type="NCBI Taxonomy" id="649762"/>
    <lineage>
        <taxon>Bacteria</taxon>
        <taxon>Bacillati</taxon>
        <taxon>Bacillota</taxon>
        <taxon>Clostridia</taxon>
        <taxon>Lachnospirales</taxon>
        <taxon>Lachnospiraceae</taxon>
        <taxon>Blautia</taxon>
    </lineage>
</organism>
<feature type="domain" description="WYL" evidence="1">
    <location>
        <begin position="17"/>
        <end position="89"/>
    </location>
</feature>
<dbReference type="EMBL" id="WMBC01000017">
    <property type="protein sequence ID" value="MTD62623.1"/>
    <property type="molecule type" value="Genomic_DNA"/>
</dbReference>
<gene>
    <name evidence="2" type="ORF">GKZ57_15635</name>
</gene>
<protein>
    <submittedName>
        <fullName evidence="2">WYL domain-containing protein</fullName>
    </submittedName>
</protein>
<dbReference type="AlphaFoldDB" id="A0A844GKC6"/>
<dbReference type="InterPro" id="IPR026881">
    <property type="entry name" value="WYL_dom"/>
</dbReference>
<dbReference type="Proteomes" id="UP000437824">
    <property type="component" value="Unassembled WGS sequence"/>
</dbReference>
<dbReference type="PROSITE" id="PS52050">
    <property type="entry name" value="WYL"/>
    <property type="match status" value="1"/>
</dbReference>